<evidence type="ECO:0000313" key="5">
    <source>
        <dbReference type="Proteomes" id="UP000320209"/>
    </source>
</evidence>
<name>A0A543AAK3_9ACTN</name>
<dbReference type="InterPro" id="IPR009057">
    <property type="entry name" value="Homeodomain-like_sf"/>
</dbReference>
<dbReference type="GO" id="GO:0003700">
    <property type="term" value="F:DNA-binding transcription factor activity"/>
    <property type="evidence" value="ECO:0007669"/>
    <property type="project" value="TreeGrafter"/>
</dbReference>
<dbReference type="InterPro" id="IPR001647">
    <property type="entry name" value="HTH_TetR"/>
</dbReference>
<keyword evidence="5" id="KW-1185">Reference proteome</keyword>
<evidence type="ECO:0000259" key="3">
    <source>
        <dbReference type="PROSITE" id="PS50977"/>
    </source>
</evidence>
<dbReference type="PROSITE" id="PS01081">
    <property type="entry name" value="HTH_TETR_1"/>
    <property type="match status" value="1"/>
</dbReference>
<gene>
    <name evidence="4" type="ORF">FB381_3539</name>
</gene>
<feature type="domain" description="HTH tetR-type" evidence="3">
    <location>
        <begin position="9"/>
        <end position="69"/>
    </location>
</feature>
<comment type="caution">
    <text evidence="4">The sequence shown here is derived from an EMBL/GenBank/DDBJ whole genome shotgun (WGS) entry which is preliminary data.</text>
</comment>
<proteinExistence type="predicted"/>
<dbReference type="Proteomes" id="UP000320209">
    <property type="component" value="Unassembled WGS sequence"/>
</dbReference>
<feature type="DNA-binding region" description="H-T-H motif" evidence="2">
    <location>
        <begin position="32"/>
        <end position="51"/>
    </location>
</feature>
<accession>A0A543AAK3</accession>
<dbReference type="AlphaFoldDB" id="A0A543AAK3"/>
<protein>
    <submittedName>
        <fullName evidence="4">TetR family transcriptional regulator</fullName>
    </submittedName>
</protein>
<dbReference type="PROSITE" id="PS50977">
    <property type="entry name" value="HTH_TETR_2"/>
    <property type="match status" value="1"/>
</dbReference>
<organism evidence="4 5">
    <name type="scientific">Nocardioides albertanoniae</name>
    <dbReference type="NCBI Taxonomy" id="1175486"/>
    <lineage>
        <taxon>Bacteria</taxon>
        <taxon>Bacillati</taxon>
        <taxon>Actinomycetota</taxon>
        <taxon>Actinomycetes</taxon>
        <taxon>Propionibacteriales</taxon>
        <taxon>Nocardioidaceae</taxon>
        <taxon>Nocardioides</taxon>
    </lineage>
</organism>
<dbReference type="OrthoDB" id="3235020at2"/>
<dbReference type="Pfam" id="PF00440">
    <property type="entry name" value="TetR_N"/>
    <property type="match status" value="1"/>
</dbReference>
<dbReference type="GO" id="GO:0000976">
    <property type="term" value="F:transcription cis-regulatory region binding"/>
    <property type="evidence" value="ECO:0007669"/>
    <property type="project" value="TreeGrafter"/>
</dbReference>
<evidence type="ECO:0000313" key="4">
    <source>
        <dbReference type="EMBL" id="TQL69627.1"/>
    </source>
</evidence>
<dbReference type="PANTHER" id="PTHR30055:SF226">
    <property type="entry name" value="HTH-TYPE TRANSCRIPTIONAL REGULATOR PKSA"/>
    <property type="match status" value="1"/>
</dbReference>
<dbReference type="PRINTS" id="PR00455">
    <property type="entry name" value="HTHTETR"/>
</dbReference>
<reference evidence="4 5" key="1">
    <citation type="submission" date="2019-06" db="EMBL/GenBank/DDBJ databases">
        <title>Sequencing the genomes of 1000 actinobacteria strains.</title>
        <authorList>
            <person name="Klenk H.-P."/>
        </authorList>
    </citation>
    <scope>NUCLEOTIDE SEQUENCE [LARGE SCALE GENOMIC DNA]</scope>
    <source>
        <strain evidence="4 5">DSM 25218</strain>
    </source>
</reference>
<sequence>MPVTSQRVRDTKYRIAETAMGMFLDQGYENVTVEAVAEAAQVSRRTVFRHFSGKVELPFPDHAERIALVERRLREGDPDKDPVEVVIAATEDSLRDFLTRPELVLQRYQLTRVVTELRNREVIEHERYVAHTLAYLRERLGEGPSYRPMGLAAVIDAIHRSALGDWVRSGGRTDAVAQLQTGMSWVRSLVARADDDRAMLVAVLPDSDLTRRGLAALRDAARDEL</sequence>
<dbReference type="EMBL" id="VFOV01000001">
    <property type="protein sequence ID" value="TQL69627.1"/>
    <property type="molecule type" value="Genomic_DNA"/>
</dbReference>
<dbReference type="Gene3D" id="1.10.357.10">
    <property type="entry name" value="Tetracycline Repressor, domain 2"/>
    <property type="match status" value="1"/>
</dbReference>
<evidence type="ECO:0000256" key="1">
    <source>
        <dbReference type="ARBA" id="ARBA00023125"/>
    </source>
</evidence>
<dbReference type="PANTHER" id="PTHR30055">
    <property type="entry name" value="HTH-TYPE TRANSCRIPTIONAL REGULATOR RUTR"/>
    <property type="match status" value="1"/>
</dbReference>
<evidence type="ECO:0000256" key="2">
    <source>
        <dbReference type="PROSITE-ProRule" id="PRU00335"/>
    </source>
</evidence>
<keyword evidence="1 2" id="KW-0238">DNA-binding</keyword>
<dbReference type="SUPFAM" id="SSF46689">
    <property type="entry name" value="Homeodomain-like"/>
    <property type="match status" value="1"/>
</dbReference>
<dbReference type="InterPro" id="IPR023772">
    <property type="entry name" value="DNA-bd_HTH_TetR-type_CS"/>
</dbReference>
<dbReference type="InterPro" id="IPR050109">
    <property type="entry name" value="HTH-type_TetR-like_transc_reg"/>
</dbReference>